<dbReference type="AlphaFoldDB" id="A0A250V6Q3"/>
<dbReference type="SUPFAM" id="SSF48371">
    <property type="entry name" value="ARM repeat"/>
    <property type="match status" value="1"/>
</dbReference>
<gene>
    <name evidence="2" type="ORF">SO3561_01337</name>
</gene>
<name>A0A250V6Q3_STROL</name>
<dbReference type="Proteomes" id="UP000217446">
    <property type="component" value="Unassembled WGS sequence"/>
</dbReference>
<protein>
    <recommendedName>
        <fullName evidence="4">Leucine rich repeat variant</fullName>
    </recommendedName>
</protein>
<comment type="caution">
    <text evidence="2">The sequence shown here is derived from an EMBL/GenBank/DDBJ whole genome shotgun (WGS) entry which is preliminary data.</text>
</comment>
<reference evidence="3" key="1">
    <citation type="submission" date="2017-05" db="EMBL/GenBank/DDBJ databases">
        <title>Streptomyces olivochromogenes NBRC 3561 whole genome shotgun sequence.</title>
        <authorList>
            <person name="Dohra H."/>
            <person name="Kodani S."/>
        </authorList>
    </citation>
    <scope>NUCLEOTIDE SEQUENCE [LARGE SCALE GENOMIC DNA]</scope>
    <source>
        <strain evidence="3">NBRC 3561</strain>
    </source>
</reference>
<evidence type="ECO:0000256" key="1">
    <source>
        <dbReference type="SAM" id="MobiDB-lite"/>
    </source>
</evidence>
<dbReference type="RefSeq" id="WP_067362992.1">
    <property type="nucleotide sequence ID" value="NZ_BDQI01000002.1"/>
</dbReference>
<dbReference type="InterPro" id="IPR016024">
    <property type="entry name" value="ARM-type_fold"/>
</dbReference>
<evidence type="ECO:0000313" key="3">
    <source>
        <dbReference type="Proteomes" id="UP000217446"/>
    </source>
</evidence>
<accession>A0A250V6Q3</accession>
<evidence type="ECO:0008006" key="4">
    <source>
        <dbReference type="Google" id="ProtNLM"/>
    </source>
</evidence>
<keyword evidence="3" id="KW-1185">Reference proteome</keyword>
<evidence type="ECO:0000313" key="2">
    <source>
        <dbReference type="EMBL" id="GAX49848.1"/>
    </source>
</evidence>
<organism evidence="2 3">
    <name type="scientific">Streptomyces olivochromogenes</name>
    <dbReference type="NCBI Taxonomy" id="1963"/>
    <lineage>
        <taxon>Bacteria</taxon>
        <taxon>Bacillati</taxon>
        <taxon>Actinomycetota</taxon>
        <taxon>Actinomycetes</taxon>
        <taxon>Kitasatosporales</taxon>
        <taxon>Streptomycetaceae</taxon>
        <taxon>Streptomyces</taxon>
    </lineage>
</organism>
<dbReference type="STRING" id="1963.AQJ27_06130"/>
<sequence length="505" mass="53455">MNHILRGLAANPALPSELVDRLIAVADDEIAMELAARPDLSHAQALALAALDEGTAVYLAYEGRLTSADIDPVAQPQAALALLDTGAGLPEWARRFATDPVIERREKLAACPDLPPDVTDTLAADSEIAVVAELALWTTPDMAARLARHPHAEVRRAVAANEATPPAVLEMLLTGDGLPPALRCLVCDRERTPATHAHPHPHPHPADDLPRGAFCTGSHESTVHDMWRQALSNPATPARAAAGFAGHSSALLRWSLAARPDLPLEVWGRLADDPLPGTRADLAENPTVDATHLRALATDVSPDVRRSLAHNPRVPLDLLSSLAGTTKIGATLLPRIAAATPAEVESLATSPDPAVRMLLAARRDLPPGIRDALAADTDAKVLKSIAPHPGLSETGLRDMIDRHGVRVLAKVATNPDASPSLLEHVTRHDPPVQKAFREVARHRNATAPSLLACLTDRQARPLAAAHPSLPVPVIVELLSDAEERVAEAAAANPSLPSAMMLELTP</sequence>
<dbReference type="InterPro" id="IPR011989">
    <property type="entry name" value="ARM-like"/>
</dbReference>
<dbReference type="Gene3D" id="1.25.10.10">
    <property type="entry name" value="Leucine-rich Repeat Variant"/>
    <property type="match status" value="2"/>
</dbReference>
<feature type="region of interest" description="Disordered" evidence="1">
    <location>
        <begin position="194"/>
        <end position="215"/>
    </location>
</feature>
<dbReference type="EMBL" id="BDQI01000002">
    <property type="protein sequence ID" value="GAX49848.1"/>
    <property type="molecule type" value="Genomic_DNA"/>
</dbReference>
<proteinExistence type="predicted"/>